<evidence type="ECO:0000256" key="1">
    <source>
        <dbReference type="SAM" id="Phobius"/>
    </source>
</evidence>
<dbReference type="InterPro" id="IPR050229">
    <property type="entry name" value="GlpE_sulfurtransferase"/>
</dbReference>
<dbReference type="InterPro" id="IPR001763">
    <property type="entry name" value="Rhodanese-like_dom"/>
</dbReference>
<dbReference type="OrthoDB" id="9808735at2"/>
<dbReference type="InterPro" id="IPR036873">
    <property type="entry name" value="Rhodanese-like_dom_sf"/>
</dbReference>
<organism evidence="3 4">
    <name type="scientific">Candidatus Photodesmus blepharonis</name>
    <dbReference type="NCBI Taxonomy" id="1179155"/>
    <lineage>
        <taxon>Bacteria</taxon>
        <taxon>Pseudomonadati</taxon>
        <taxon>Pseudomonadota</taxon>
        <taxon>Gammaproteobacteria</taxon>
        <taxon>Vibrionales</taxon>
        <taxon>Vibrionaceae</taxon>
        <taxon>Candidatus Photodesmus</taxon>
    </lineage>
</organism>
<feature type="transmembrane region" description="Helical" evidence="1">
    <location>
        <begin position="12"/>
        <end position="30"/>
    </location>
</feature>
<feature type="domain" description="Rhodanese" evidence="2">
    <location>
        <begin position="50"/>
        <end position="141"/>
    </location>
</feature>
<dbReference type="SUPFAM" id="SSF52821">
    <property type="entry name" value="Rhodanese/Cell cycle control phosphatase"/>
    <property type="match status" value="1"/>
</dbReference>
<dbReference type="PANTHER" id="PTHR43031:SF18">
    <property type="entry name" value="RHODANESE-RELATED SULFURTRANSFERASES"/>
    <property type="match status" value="1"/>
</dbReference>
<dbReference type="STRING" id="1179155.CF67_14016"/>
<comment type="caution">
    <text evidence="3">The sequence shown here is derived from an EMBL/GenBank/DDBJ whole genome shotgun (WGS) entry which is preliminary data.</text>
</comment>
<accession>A0A084CP63</accession>
<dbReference type="Pfam" id="PF00581">
    <property type="entry name" value="Rhodanese"/>
    <property type="match status" value="1"/>
</dbReference>
<dbReference type="PANTHER" id="PTHR43031">
    <property type="entry name" value="FAD-DEPENDENT OXIDOREDUCTASE"/>
    <property type="match status" value="1"/>
</dbReference>
<dbReference type="RefSeq" id="WP_034413163.1">
    <property type="nucleotide sequence ID" value="NZ_JGVK01000006.1"/>
</dbReference>
<keyword evidence="4" id="KW-1185">Reference proteome</keyword>
<reference evidence="3 4" key="1">
    <citation type="submission" date="2014-03" db="EMBL/GenBank/DDBJ databases">
        <title>Selection and divergence in the genomes of co-occurring obligate luminous symbionts with specific hosts.</title>
        <authorList>
            <person name="Hendry T.A."/>
            <person name="de Wet J.R."/>
            <person name="Dunlap P.V."/>
        </authorList>
    </citation>
    <scope>NUCLEOTIDE SEQUENCE [LARGE SCALE GENOMIC DNA]</scope>
    <source>
        <strain evidence="3 4">Ppalp.1</strain>
    </source>
</reference>
<gene>
    <name evidence="3" type="ORF">CF67_14016</name>
</gene>
<dbReference type="CDD" id="cd00158">
    <property type="entry name" value="RHOD"/>
    <property type="match status" value="1"/>
</dbReference>
<dbReference type="SMART" id="SM00450">
    <property type="entry name" value="RHOD"/>
    <property type="match status" value="1"/>
</dbReference>
<dbReference type="eggNOG" id="COG0607">
    <property type="taxonomic scope" value="Bacteria"/>
</dbReference>
<protein>
    <recommendedName>
        <fullName evidence="2">Rhodanese domain-containing protein</fullName>
    </recommendedName>
</protein>
<keyword evidence="1" id="KW-0812">Transmembrane</keyword>
<dbReference type="AlphaFoldDB" id="A0A084CP63"/>
<keyword evidence="1" id="KW-0472">Membrane</keyword>
<dbReference type="Gene3D" id="3.40.250.10">
    <property type="entry name" value="Rhodanese-like domain"/>
    <property type="match status" value="1"/>
</dbReference>
<dbReference type="PROSITE" id="PS50206">
    <property type="entry name" value="RHODANESE_3"/>
    <property type="match status" value="1"/>
</dbReference>
<evidence type="ECO:0000313" key="3">
    <source>
        <dbReference type="EMBL" id="KEY91592.1"/>
    </source>
</evidence>
<name>A0A084CP63_9GAMM</name>
<proteinExistence type="predicted"/>
<evidence type="ECO:0000313" key="4">
    <source>
        <dbReference type="Proteomes" id="UP000053784"/>
    </source>
</evidence>
<keyword evidence="1" id="KW-1133">Transmembrane helix</keyword>
<sequence>MQEYIDFFQQNMILSLVWIALFSALFINIVKSLTATYKLITVSEIIRLINRENGVVLDVRSKDEFKKGHIIDAINLSPSEIKSGNFGSIEHQKSIPIIVVCKTGQIAQESASVLAKLGFKRVHLLKNGLLSWNEANIPLVRDKG</sequence>
<evidence type="ECO:0000259" key="2">
    <source>
        <dbReference type="PROSITE" id="PS50206"/>
    </source>
</evidence>
<dbReference type="Proteomes" id="UP000053784">
    <property type="component" value="Unassembled WGS sequence"/>
</dbReference>
<dbReference type="EMBL" id="JGVK01000006">
    <property type="protein sequence ID" value="KEY91592.1"/>
    <property type="molecule type" value="Genomic_DNA"/>
</dbReference>